<keyword evidence="3" id="KW-1185">Reference proteome</keyword>
<evidence type="ECO:0000256" key="1">
    <source>
        <dbReference type="SAM" id="MobiDB-lite"/>
    </source>
</evidence>
<protein>
    <submittedName>
        <fullName evidence="2">Uncharacterized protein</fullName>
    </submittedName>
</protein>
<reference evidence="2" key="1">
    <citation type="submission" date="2022-01" db="EMBL/GenBank/DDBJ databases">
        <title>Genome Sequence Resource for Two Populations of Ditylenchus destructor, the Migratory Endoparasitic Phytonematode.</title>
        <authorList>
            <person name="Zhang H."/>
            <person name="Lin R."/>
            <person name="Xie B."/>
        </authorList>
    </citation>
    <scope>NUCLEOTIDE SEQUENCE</scope>
    <source>
        <strain evidence="2">BazhouSP</strain>
    </source>
</reference>
<sequence length="146" mass="16436">MGVRLAEIIDSFAALPSQTSAVRLINISPQTEATLTIQVSIHEQWKVGRRTNPGKVSHHLTKKLKPGRDGQRYEAFVVSLERWAERHGHRIPQCLSFSGAFPSHPDLIALHSSRNEREHSHSHQEEIHSHTTAAHASKSRNTLNYS</sequence>
<gene>
    <name evidence="2" type="ORF">DdX_12670</name>
</gene>
<dbReference type="EMBL" id="JAKKPZ010000043">
    <property type="protein sequence ID" value="KAI1707079.1"/>
    <property type="molecule type" value="Genomic_DNA"/>
</dbReference>
<evidence type="ECO:0000313" key="3">
    <source>
        <dbReference type="Proteomes" id="UP001201812"/>
    </source>
</evidence>
<evidence type="ECO:0000313" key="2">
    <source>
        <dbReference type="EMBL" id="KAI1707079.1"/>
    </source>
</evidence>
<feature type="compositionally biased region" description="Basic and acidic residues" evidence="1">
    <location>
        <begin position="113"/>
        <end position="129"/>
    </location>
</feature>
<comment type="caution">
    <text evidence="2">The sequence shown here is derived from an EMBL/GenBank/DDBJ whole genome shotgun (WGS) entry which is preliminary data.</text>
</comment>
<dbReference type="AlphaFoldDB" id="A0AAD4MYI7"/>
<name>A0AAD4MYI7_9BILA</name>
<organism evidence="2 3">
    <name type="scientific">Ditylenchus destructor</name>
    <dbReference type="NCBI Taxonomy" id="166010"/>
    <lineage>
        <taxon>Eukaryota</taxon>
        <taxon>Metazoa</taxon>
        <taxon>Ecdysozoa</taxon>
        <taxon>Nematoda</taxon>
        <taxon>Chromadorea</taxon>
        <taxon>Rhabditida</taxon>
        <taxon>Tylenchina</taxon>
        <taxon>Tylenchomorpha</taxon>
        <taxon>Sphaerularioidea</taxon>
        <taxon>Anguinidae</taxon>
        <taxon>Anguininae</taxon>
        <taxon>Ditylenchus</taxon>
    </lineage>
</organism>
<proteinExistence type="predicted"/>
<accession>A0AAD4MYI7</accession>
<dbReference type="Proteomes" id="UP001201812">
    <property type="component" value="Unassembled WGS sequence"/>
</dbReference>
<feature type="compositionally biased region" description="Polar residues" evidence="1">
    <location>
        <begin position="131"/>
        <end position="146"/>
    </location>
</feature>
<feature type="region of interest" description="Disordered" evidence="1">
    <location>
        <begin position="113"/>
        <end position="146"/>
    </location>
</feature>